<organism evidence="2 3">
    <name type="scientific">Clostridium fungisolvens</name>
    <dbReference type="NCBI Taxonomy" id="1604897"/>
    <lineage>
        <taxon>Bacteria</taxon>
        <taxon>Bacillati</taxon>
        <taxon>Bacillota</taxon>
        <taxon>Clostridia</taxon>
        <taxon>Eubacteriales</taxon>
        <taxon>Clostridiaceae</taxon>
        <taxon>Clostridium</taxon>
    </lineage>
</organism>
<accession>A0A6V8SD87</accession>
<evidence type="ECO:0000256" key="1">
    <source>
        <dbReference type="SAM" id="Phobius"/>
    </source>
</evidence>
<reference evidence="2 3" key="1">
    <citation type="submission" date="2020-07" db="EMBL/GenBank/DDBJ databases">
        <title>A new beta-1,3-glucan-decomposing anaerobic bacterium isolated from anoxic soil subjected to biological soil disinfestation.</title>
        <authorList>
            <person name="Ueki A."/>
            <person name="Tonouchi A."/>
        </authorList>
    </citation>
    <scope>NUCLEOTIDE SEQUENCE [LARGE SCALE GENOMIC DNA]</scope>
    <source>
        <strain evidence="2 3">TW1</strain>
    </source>
</reference>
<name>A0A6V8SD87_9CLOT</name>
<protein>
    <recommendedName>
        <fullName evidence="4">DUF3899 domain-containing protein</fullName>
    </recommendedName>
</protein>
<keyword evidence="3" id="KW-1185">Reference proteome</keyword>
<sequence>MLIWKGYGFLAFLVFLMSFLVVELAVGEAFYRTHRWVDFFGFVISALFCYFVGKKLNNNKGKVYIDKKTGEEVLIKKTHSLFFIKMEYWGIIFLVIGCIYLFLYIQVVKAFY</sequence>
<dbReference type="Proteomes" id="UP000580568">
    <property type="component" value="Unassembled WGS sequence"/>
</dbReference>
<comment type="caution">
    <text evidence="2">The sequence shown here is derived from an EMBL/GenBank/DDBJ whole genome shotgun (WGS) entry which is preliminary data.</text>
</comment>
<feature type="transmembrane region" description="Helical" evidence="1">
    <location>
        <begin position="86"/>
        <end position="107"/>
    </location>
</feature>
<keyword evidence="1" id="KW-0812">Transmembrane</keyword>
<dbReference type="EMBL" id="BLZR01000001">
    <property type="protein sequence ID" value="GFP74646.1"/>
    <property type="molecule type" value="Genomic_DNA"/>
</dbReference>
<evidence type="ECO:0000313" key="3">
    <source>
        <dbReference type="Proteomes" id="UP000580568"/>
    </source>
</evidence>
<dbReference type="AlphaFoldDB" id="A0A6V8SD87"/>
<dbReference type="RefSeq" id="WP_183276198.1">
    <property type="nucleotide sequence ID" value="NZ_BLZR01000001.1"/>
</dbReference>
<keyword evidence="1" id="KW-0472">Membrane</keyword>
<evidence type="ECO:0008006" key="4">
    <source>
        <dbReference type="Google" id="ProtNLM"/>
    </source>
</evidence>
<evidence type="ECO:0000313" key="2">
    <source>
        <dbReference type="EMBL" id="GFP74646.1"/>
    </source>
</evidence>
<gene>
    <name evidence="2" type="ORF">bsdtw1_00701</name>
</gene>
<feature type="transmembrane region" description="Helical" evidence="1">
    <location>
        <begin position="7"/>
        <end position="30"/>
    </location>
</feature>
<keyword evidence="1" id="KW-1133">Transmembrane helix</keyword>
<proteinExistence type="predicted"/>
<feature type="transmembrane region" description="Helical" evidence="1">
    <location>
        <begin position="36"/>
        <end position="53"/>
    </location>
</feature>